<comment type="caution">
    <text evidence="2">The sequence shown here is derived from an EMBL/GenBank/DDBJ whole genome shotgun (WGS) entry which is preliminary data.</text>
</comment>
<proteinExistence type="predicted"/>
<sequence>MIETKNATPPQPGKIRDLQLTDLLDFCKNNGFALAVWRQPGKEIQGIIDTGNTHCQEIDLESSEPGYLFHPFSDKKIKHFIRAQIRFTVSDGTVAFDPYNKQQHKDMLRKISSSDSSSGLDKKMMIFEDHPVEQEKPFIELVKKAIKEIRQGHFQKVVPSRIKAIRIEGFDLKTVFQRLIKNYPNAFVSATFVPEAGLWIGASPEILVNTEGKRIFQTVALAGTQSYDGSRSLQDIAWTQKEIEEQAYVSRYIINCFKKIRLREFDEIGPKTIIAGKLIHLKTTFRVDMEAVNFPQLGTVMMKLLHPTSAVCGMPLETASAWLEKNEGYDREFFSGFLGPVNLNENTNLYVNLRCMKLIEDKAWVYAGAGVTEDSHPEKEWMETSIKMNTLLDVIH</sequence>
<gene>
    <name evidence="2" type="ORF">LDX50_00390</name>
</gene>
<dbReference type="EMBL" id="JAIXNE010000001">
    <property type="protein sequence ID" value="MCA6073302.1"/>
    <property type="molecule type" value="Genomic_DNA"/>
</dbReference>
<reference evidence="2" key="1">
    <citation type="submission" date="2021-09" db="EMBL/GenBank/DDBJ databases">
        <title>Fulvivirga sp. isolated from coastal sediment.</title>
        <authorList>
            <person name="Yu H."/>
        </authorList>
    </citation>
    <scope>NUCLEOTIDE SEQUENCE</scope>
    <source>
        <strain evidence="2">1062</strain>
    </source>
</reference>
<protein>
    <submittedName>
        <fullName evidence="2">Chorismate-binding protein</fullName>
    </submittedName>
</protein>
<dbReference type="RefSeq" id="WP_225696420.1">
    <property type="nucleotide sequence ID" value="NZ_JAIXNE010000001.1"/>
</dbReference>
<organism evidence="2 3">
    <name type="scientific">Fulvivirga sedimenti</name>
    <dbReference type="NCBI Taxonomy" id="2879465"/>
    <lineage>
        <taxon>Bacteria</taxon>
        <taxon>Pseudomonadati</taxon>
        <taxon>Bacteroidota</taxon>
        <taxon>Cytophagia</taxon>
        <taxon>Cytophagales</taxon>
        <taxon>Fulvivirgaceae</taxon>
        <taxon>Fulvivirga</taxon>
    </lineage>
</organism>
<dbReference type="PANTHER" id="PTHR42839">
    <property type="entry name" value="ISOCHORISMATE SYNTHASE ENTC"/>
    <property type="match status" value="1"/>
</dbReference>
<dbReference type="InterPro" id="IPR005801">
    <property type="entry name" value="ADC_synthase"/>
</dbReference>
<dbReference type="Gene3D" id="3.60.120.10">
    <property type="entry name" value="Anthranilate synthase"/>
    <property type="match status" value="1"/>
</dbReference>
<dbReference type="Pfam" id="PF00425">
    <property type="entry name" value="Chorismate_bind"/>
    <property type="match status" value="1"/>
</dbReference>
<dbReference type="SUPFAM" id="SSF56322">
    <property type="entry name" value="ADC synthase"/>
    <property type="match status" value="1"/>
</dbReference>
<feature type="domain" description="Chorismate-utilising enzyme C-terminal" evidence="1">
    <location>
        <begin position="136"/>
        <end position="387"/>
    </location>
</feature>
<dbReference type="InterPro" id="IPR015890">
    <property type="entry name" value="Chorismate_C"/>
</dbReference>
<dbReference type="PANTHER" id="PTHR42839:SF2">
    <property type="entry name" value="ISOCHORISMATE SYNTHASE ENTC"/>
    <property type="match status" value="1"/>
</dbReference>
<accession>A0A9X1HMH4</accession>
<evidence type="ECO:0000313" key="2">
    <source>
        <dbReference type="EMBL" id="MCA6073302.1"/>
    </source>
</evidence>
<dbReference type="AlphaFoldDB" id="A0A9X1HMH4"/>
<name>A0A9X1HMH4_9BACT</name>
<evidence type="ECO:0000313" key="3">
    <source>
        <dbReference type="Proteomes" id="UP001139409"/>
    </source>
</evidence>
<dbReference type="Proteomes" id="UP001139409">
    <property type="component" value="Unassembled WGS sequence"/>
</dbReference>
<evidence type="ECO:0000259" key="1">
    <source>
        <dbReference type="Pfam" id="PF00425"/>
    </source>
</evidence>
<keyword evidence="3" id="KW-1185">Reference proteome</keyword>